<dbReference type="CDD" id="cd07377">
    <property type="entry name" value="WHTH_GntR"/>
    <property type="match status" value="1"/>
</dbReference>
<reference evidence="5 6" key="1">
    <citation type="submission" date="2020-09" db="EMBL/GenBank/DDBJ databases">
        <title>Brevundimonas sp. LVF1 isolated from an oligotrophic pond in Goettingen, Germany.</title>
        <authorList>
            <person name="Friedrich I."/>
            <person name="Klassen A."/>
            <person name="Neubauer H."/>
            <person name="Schneider D."/>
            <person name="Hertel R."/>
            <person name="Daniel R."/>
        </authorList>
    </citation>
    <scope>NUCLEOTIDE SEQUENCE [LARGE SCALE GENOMIC DNA]</scope>
    <source>
        <strain evidence="5 6">LVF1</strain>
    </source>
</reference>
<dbReference type="InterPro" id="IPR011711">
    <property type="entry name" value="GntR_C"/>
</dbReference>
<dbReference type="RefSeq" id="WP_207823746.1">
    <property type="nucleotide sequence ID" value="NZ_CP062006.1"/>
</dbReference>
<evidence type="ECO:0000256" key="1">
    <source>
        <dbReference type="ARBA" id="ARBA00023015"/>
    </source>
</evidence>
<dbReference type="SMART" id="SM00345">
    <property type="entry name" value="HTH_GNTR"/>
    <property type="match status" value="1"/>
</dbReference>
<feature type="domain" description="HTH gntR-type" evidence="4">
    <location>
        <begin position="20"/>
        <end position="88"/>
    </location>
</feature>
<accession>A0ABX7SJ00</accession>
<evidence type="ECO:0000313" key="6">
    <source>
        <dbReference type="Proteomes" id="UP000663942"/>
    </source>
</evidence>
<dbReference type="SUPFAM" id="SSF48008">
    <property type="entry name" value="GntR ligand-binding domain-like"/>
    <property type="match status" value="1"/>
</dbReference>
<dbReference type="PANTHER" id="PTHR43537">
    <property type="entry name" value="TRANSCRIPTIONAL REGULATOR, GNTR FAMILY"/>
    <property type="match status" value="1"/>
</dbReference>
<organism evidence="5 6">
    <name type="scientific">Brevundimonas pondensis</name>
    <dbReference type="NCBI Taxonomy" id="2774189"/>
    <lineage>
        <taxon>Bacteria</taxon>
        <taxon>Pseudomonadati</taxon>
        <taxon>Pseudomonadota</taxon>
        <taxon>Alphaproteobacteria</taxon>
        <taxon>Caulobacterales</taxon>
        <taxon>Caulobacteraceae</taxon>
        <taxon>Brevundimonas</taxon>
    </lineage>
</organism>
<protein>
    <submittedName>
        <fullName evidence="5">FadR family transcriptional regulator</fullName>
    </submittedName>
</protein>
<evidence type="ECO:0000313" key="5">
    <source>
        <dbReference type="EMBL" id="QTC87433.1"/>
    </source>
</evidence>
<dbReference type="EMBL" id="CP062006">
    <property type="protein sequence ID" value="QTC87433.1"/>
    <property type="molecule type" value="Genomic_DNA"/>
</dbReference>
<keyword evidence="1" id="KW-0805">Transcription regulation</keyword>
<keyword evidence="2" id="KW-0238">DNA-binding</keyword>
<keyword evidence="6" id="KW-1185">Reference proteome</keyword>
<dbReference type="Pfam" id="PF00392">
    <property type="entry name" value="GntR"/>
    <property type="match status" value="1"/>
</dbReference>
<dbReference type="PANTHER" id="PTHR43537:SF44">
    <property type="entry name" value="GNTR FAMILY REGULATORY PROTEIN"/>
    <property type="match status" value="1"/>
</dbReference>
<dbReference type="SUPFAM" id="SSF46785">
    <property type="entry name" value="Winged helix' DNA-binding domain"/>
    <property type="match status" value="1"/>
</dbReference>
<gene>
    <name evidence="5" type="ORF">IFE19_15275</name>
</gene>
<sequence>MDMSSPHPSTAPARASGHVVSAHDQIVRALAQDILSGTLAPGDKLPMEADLLVRFGVSRTALREALKTLSAKGFLSVKTRVGTRVTDSVHWNFFDKEVLVWRVAIGMDAEFRRHLAEVRRSLEPTAAALAAKHRTAADLAAMQAALDWMRREHASAQEFARADLALHLAIGAASQNPMIRSVAGVIETALLEAFTLSPPTRAADLHHDTVEAHARIVERIGAGDEAGAAQAMLAVIDAGYQRVEAEQSPAGKSAN</sequence>
<dbReference type="InterPro" id="IPR008920">
    <property type="entry name" value="TF_FadR/GntR_C"/>
</dbReference>
<dbReference type="SMART" id="SM00895">
    <property type="entry name" value="FCD"/>
    <property type="match status" value="1"/>
</dbReference>
<dbReference type="InterPro" id="IPR000524">
    <property type="entry name" value="Tscrpt_reg_HTH_GntR"/>
</dbReference>
<keyword evidence="3" id="KW-0804">Transcription</keyword>
<dbReference type="PRINTS" id="PR00035">
    <property type="entry name" value="HTHGNTR"/>
</dbReference>
<dbReference type="Gene3D" id="1.10.10.10">
    <property type="entry name" value="Winged helix-like DNA-binding domain superfamily/Winged helix DNA-binding domain"/>
    <property type="match status" value="1"/>
</dbReference>
<evidence type="ECO:0000256" key="3">
    <source>
        <dbReference type="ARBA" id="ARBA00023163"/>
    </source>
</evidence>
<dbReference type="Pfam" id="PF07729">
    <property type="entry name" value="FCD"/>
    <property type="match status" value="1"/>
</dbReference>
<name>A0ABX7SJ00_9CAUL</name>
<evidence type="ECO:0000256" key="2">
    <source>
        <dbReference type="ARBA" id="ARBA00023125"/>
    </source>
</evidence>
<dbReference type="Gene3D" id="1.20.120.530">
    <property type="entry name" value="GntR ligand-binding domain-like"/>
    <property type="match status" value="1"/>
</dbReference>
<dbReference type="Proteomes" id="UP000663942">
    <property type="component" value="Chromosome"/>
</dbReference>
<dbReference type="PROSITE" id="PS50949">
    <property type="entry name" value="HTH_GNTR"/>
    <property type="match status" value="1"/>
</dbReference>
<dbReference type="InterPro" id="IPR036388">
    <property type="entry name" value="WH-like_DNA-bd_sf"/>
</dbReference>
<dbReference type="InterPro" id="IPR036390">
    <property type="entry name" value="WH_DNA-bd_sf"/>
</dbReference>
<proteinExistence type="predicted"/>
<evidence type="ECO:0000259" key="4">
    <source>
        <dbReference type="PROSITE" id="PS50949"/>
    </source>
</evidence>